<dbReference type="GO" id="GO:0016020">
    <property type="term" value="C:membrane"/>
    <property type="evidence" value="ECO:0007669"/>
    <property type="project" value="UniProtKB-UniRule"/>
</dbReference>
<dbReference type="InterPro" id="IPR038522">
    <property type="entry name" value="T4/T6SS_DotU_sf"/>
</dbReference>
<feature type="region of interest" description="Disordered" evidence="2">
    <location>
        <begin position="411"/>
        <end position="446"/>
    </location>
</feature>
<proteinExistence type="predicted"/>
<dbReference type="PROSITE" id="PS51123">
    <property type="entry name" value="OMPA_2"/>
    <property type="match status" value="1"/>
</dbReference>
<dbReference type="PANTHER" id="PTHR38033:SF1">
    <property type="entry name" value="DOTU FAMILY TYPE IV_VI SECRETION SYSTEM PROTEIN"/>
    <property type="match status" value="1"/>
</dbReference>
<keyword evidence="1 3" id="KW-0472">Membrane</keyword>
<dbReference type="NCBIfam" id="NF038228">
    <property type="entry name" value="IcmH_DotU_IVB"/>
    <property type="match status" value="1"/>
</dbReference>
<keyword evidence="3" id="KW-0812">Transmembrane</keyword>
<keyword evidence="3" id="KW-1133">Transmembrane helix</keyword>
<reference evidence="5 6" key="1">
    <citation type="journal article" date="2018" name="Aquat. Microb. Ecol.">
        <title>Gammaproteobacterial methanotrophs dominate.</title>
        <authorList>
            <person name="Rissanen A.J."/>
            <person name="Saarenheimo J."/>
            <person name="Tiirola M."/>
            <person name="Peura S."/>
            <person name="Aalto S.L."/>
            <person name="Karvinen A."/>
            <person name="Nykanen H."/>
        </authorList>
    </citation>
    <scope>NUCLEOTIDE SEQUENCE [LARGE SCALE GENOMIC DNA]</scope>
    <source>
        <strain evidence="5">AMbin10</strain>
    </source>
</reference>
<dbReference type="Proteomes" id="UP000249396">
    <property type="component" value="Unassembled WGS sequence"/>
</dbReference>
<feature type="compositionally biased region" description="Basic and acidic residues" evidence="2">
    <location>
        <begin position="431"/>
        <end position="446"/>
    </location>
</feature>
<comment type="caution">
    <text evidence="5">The sequence shown here is derived from an EMBL/GenBank/DDBJ whole genome shotgun (WGS) entry which is preliminary data.</text>
</comment>
<dbReference type="Gene3D" id="3.30.1330.60">
    <property type="entry name" value="OmpA-like domain"/>
    <property type="match status" value="1"/>
</dbReference>
<dbReference type="EMBL" id="QJPH01000393">
    <property type="protein sequence ID" value="PZN75280.1"/>
    <property type="molecule type" value="Genomic_DNA"/>
</dbReference>
<evidence type="ECO:0000313" key="6">
    <source>
        <dbReference type="Proteomes" id="UP000249396"/>
    </source>
</evidence>
<feature type="transmembrane region" description="Helical" evidence="3">
    <location>
        <begin position="248"/>
        <end position="271"/>
    </location>
</feature>
<dbReference type="Gene3D" id="1.25.40.590">
    <property type="entry name" value="Type IV / VI secretion system, DotU"/>
    <property type="match status" value="1"/>
</dbReference>
<feature type="domain" description="OmpA-like" evidence="4">
    <location>
        <begin position="328"/>
        <end position="446"/>
    </location>
</feature>
<sequence length="446" mass="49779">MSQDDPFSPFGDDDRTIIRRPTPGGRARPNPAEDPTNVPSYTPGISPPRLPEQDIDIQAGFRSDFGENPVVAAALSLLSLVNRLRSMASHRDIPGLQQQLVGEMRGFENRLLQLGMTQEHTRMASYALCSLLDETILNTPWGAQSIWGQQSLLILFHKEAWGGEKFFQIVDHLVRQPAQNLNLLELCYLSLSLGFQGKFRISQNGLNELEQYRLELYQLIRRVRGDFETALSPRWQGLKDVRNALIKFVPFWVIGLVAGAVLLLVYMAFLFSISSVSDETLSHLAALGREKIKTSQALPVPVPKPPVPGRQERFTVLLRDEIGKSMVEVIDDRTLRIRNSFPAGSEQVKPEFTSMLKKIASELSSGQDRVLVTGYTDDVPIRSVRFPSNYDLSIARAKNVADKLIGNGGLNADNVKSKGKADEDSLVPNDTPEHRALNRRVDISIQ</sequence>
<dbReference type="InterPro" id="IPR006665">
    <property type="entry name" value="OmpA-like"/>
</dbReference>
<evidence type="ECO:0000256" key="2">
    <source>
        <dbReference type="SAM" id="MobiDB-lite"/>
    </source>
</evidence>
<dbReference type="InterPro" id="IPR017732">
    <property type="entry name" value="T4/T6SS_DotU"/>
</dbReference>
<organism evidence="5 6">
    <name type="scientific">Candidatus Methylumidiphilus alinenensis</name>
    <dbReference type="NCBI Taxonomy" id="2202197"/>
    <lineage>
        <taxon>Bacteria</taxon>
        <taxon>Pseudomonadati</taxon>
        <taxon>Pseudomonadota</taxon>
        <taxon>Gammaproteobacteria</taxon>
        <taxon>Methylococcales</taxon>
        <taxon>Candidatus Methylumidiphilus</taxon>
    </lineage>
</organism>
<gene>
    <name evidence="5" type="ORF">DM484_19135</name>
</gene>
<name>A0A2W4SIG2_9GAMM</name>
<evidence type="ECO:0000313" key="5">
    <source>
        <dbReference type="EMBL" id="PZN75280.1"/>
    </source>
</evidence>
<dbReference type="PANTHER" id="PTHR38033">
    <property type="entry name" value="MEMBRANE PROTEIN-RELATED"/>
    <property type="match status" value="1"/>
</dbReference>
<dbReference type="CDD" id="cd07185">
    <property type="entry name" value="OmpA_C-like"/>
    <property type="match status" value="1"/>
</dbReference>
<protein>
    <submittedName>
        <fullName evidence="5">Type IV secretion protein DotU</fullName>
    </submittedName>
</protein>
<dbReference type="Pfam" id="PF00691">
    <property type="entry name" value="OmpA"/>
    <property type="match status" value="1"/>
</dbReference>
<feature type="region of interest" description="Disordered" evidence="2">
    <location>
        <begin position="1"/>
        <end position="52"/>
    </location>
</feature>
<evidence type="ECO:0000256" key="1">
    <source>
        <dbReference type="PROSITE-ProRule" id="PRU00473"/>
    </source>
</evidence>
<dbReference type="NCBIfam" id="TIGR03349">
    <property type="entry name" value="IV_VI_DotU"/>
    <property type="match status" value="1"/>
</dbReference>
<dbReference type="InterPro" id="IPR036737">
    <property type="entry name" value="OmpA-like_sf"/>
</dbReference>
<evidence type="ECO:0000256" key="3">
    <source>
        <dbReference type="SAM" id="Phobius"/>
    </source>
</evidence>
<dbReference type="AlphaFoldDB" id="A0A2W4SIG2"/>
<accession>A0A2W4SIG2</accession>
<dbReference type="Pfam" id="PF09850">
    <property type="entry name" value="DotU"/>
    <property type="match status" value="1"/>
</dbReference>
<dbReference type="SUPFAM" id="SSF103088">
    <property type="entry name" value="OmpA-like"/>
    <property type="match status" value="1"/>
</dbReference>
<evidence type="ECO:0000259" key="4">
    <source>
        <dbReference type="PROSITE" id="PS51123"/>
    </source>
</evidence>